<organism evidence="3 4">
    <name type="scientific">Pseudolycoriella hygida</name>
    <dbReference type="NCBI Taxonomy" id="35572"/>
    <lineage>
        <taxon>Eukaryota</taxon>
        <taxon>Metazoa</taxon>
        <taxon>Ecdysozoa</taxon>
        <taxon>Arthropoda</taxon>
        <taxon>Hexapoda</taxon>
        <taxon>Insecta</taxon>
        <taxon>Pterygota</taxon>
        <taxon>Neoptera</taxon>
        <taxon>Endopterygota</taxon>
        <taxon>Diptera</taxon>
        <taxon>Nematocera</taxon>
        <taxon>Sciaroidea</taxon>
        <taxon>Sciaridae</taxon>
        <taxon>Pseudolycoriella</taxon>
    </lineage>
</organism>
<dbReference type="EMBL" id="WJQU01000002">
    <property type="protein sequence ID" value="KAJ6643403.1"/>
    <property type="molecule type" value="Genomic_DNA"/>
</dbReference>
<evidence type="ECO:0000313" key="4">
    <source>
        <dbReference type="Proteomes" id="UP001151699"/>
    </source>
</evidence>
<comment type="caution">
    <text evidence="3">The sequence shown here is derived from an EMBL/GenBank/DDBJ whole genome shotgun (WGS) entry which is preliminary data.</text>
</comment>
<dbReference type="SMART" id="SM00205">
    <property type="entry name" value="THN"/>
    <property type="match status" value="1"/>
</dbReference>
<feature type="region of interest" description="Disordered" evidence="1">
    <location>
        <begin position="1"/>
        <end position="32"/>
    </location>
</feature>
<evidence type="ECO:0000259" key="2">
    <source>
        <dbReference type="Pfam" id="PF14295"/>
    </source>
</evidence>
<proteinExistence type="predicted"/>
<feature type="compositionally biased region" description="Polar residues" evidence="1">
    <location>
        <begin position="7"/>
        <end position="32"/>
    </location>
</feature>
<dbReference type="InterPro" id="IPR003609">
    <property type="entry name" value="Pan_app"/>
</dbReference>
<dbReference type="Pfam" id="PF00314">
    <property type="entry name" value="Thaumatin"/>
    <property type="match status" value="1"/>
</dbReference>
<dbReference type="Proteomes" id="UP001151699">
    <property type="component" value="Chromosome B"/>
</dbReference>
<dbReference type="PRINTS" id="PR00347">
    <property type="entry name" value="THAUMATIN"/>
</dbReference>
<dbReference type="Gene3D" id="2.60.110.10">
    <property type="entry name" value="Thaumatin"/>
    <property type="match status" value="1"/>
</dbReference>
<keyword evidence="4" id="KW-1185">Reference proteome</keyword>
<accession>A0A9Q0N4G5</accession>
<gene>
    <name evidence="3" type="primary">TLP_0</name>
    <name evidence="3" type="ORF">Bhyg_08364</name>
</gene>
<dbReference type="InterPro" id="IPR001938">
    <property type="entry name" value="Thaumatin"/>
</dbReference>
<protein>
    <submittedName>
        <fullName evidence="3">Glucan endo-1,3-beta-glucosidase</fullName>
    </submittedName>
</protein>
<sequence>MAAECSKVQTSELKMPNSNTARTPQDGQSNSNASTQQMFYIIAIILTTTSLINGIDWKGNNWAQWCDFVGNDLTNALTKAEDCGGRCSSTPGCTHFTWTNYKGGTCWMKKNGASKSDAIPKQDAGAVCGVTGVTPATGKQRKITFVNRCAYPIWINPLTSANGPQLGNGIQRLEKNAQITYNIPDSGWEGRFWPKTECDNNGQKCAVGQSVNPCPSNGCQPPADTKIEFFYPLVGNPNTVWYDISLVDGYSLPMEIIPSTKTGSCVTTNCAISLNACPANENSVGDLRVMKNGRVVQCLAPCKKWNYPAPYGKGQPEQSPTGLQFCCPTPPVSSKQCIAGEVTKTQYVKLIHRDCPTAYSYAYDDKGGLHNCPNPTNFTVNVC</sequence>
<dbReference type="InterPro" id="IPR037176">
    <property type="entry name" value="Osmotin/thaumatin-like_sf"/>
</dbReference>
<evidence type="ECO:0000256" key="1">
    <source>
        <dbReference type="SAM" id="MobiDB-lite"/>
    </source>
</evidence>
<dbReference type="PROSITE" id="PS51367">
    <property type="entry name" value="THAUMATIN_2"/>
    <property type="match status" value="1"/>
</dbReference>
<evidence type="ECO:0000313" key="3">
    <source>
        <dbReference type="EMBL" id="KAJ6643403.1"/>
    </source>
</evidence>
<name>A0A9Q0N4G5_9DIPT</name>
<dbReference type="Gene3D" id="3.50.4.10">
    <property type="entry name" value="Hepatocyte Growth Factor"/>
    <property type="match status" value="1"/>
</dbReference>
<dbReference type="SUPFAM" id="SSF49870">
    <property type="entry name" value="Osmotin, thaumatin-like protein"/>
    <property type="match status" value="1"/>
</dbReference>
<dbReference type="PANTHER" id="PTHR31048">
    <property type="entry name" value="OS03G0233200 PROTEIN"/>
    <property type="match status" value="1"/>
</dbReference>
<dbReference type="OrthoDB" id="7770649at2759"/>
<dbReference type="AlphaFoldDB" id="A0A9Q0N4G5"/>
<dbReference type="Pfam" id="PF14295">
    <property type="entry name" value="PAN_4"/>
    <property type="match status" value="1"/>
</dbReference>
<feature type="domain" description="Apple" evidence="2">
    <location>
        <begin position="67"/>
        <end position="109"/>
    </location>
</feature>
<reference evidence="3" key="1">
    <citation type="submission" date="2022-07" db="EMBL/GenBank/DDBJ databases">
        <authorList>
            <person name="Trinca V."/>
            <person name="Uliana J.V.C."/>
            <person name="Torres T.T."/>
            <person name="Ward R.J."/>
            <person name="Monesi N."/>
        </authorList>
    </citation>
    <scope>NUCLEOTIDE SEQUENCE</scope>
    <source>
        <strain evidence="3">HSMRA1968</strain>
        <tissue evidence="3">Whole embryos</tissue>
    </source>
</reference>